<dbReference type="InterPro" id="IPR011009">
    <property type="entry name" value="Kinase-like_dom_sf"/>
</dbReference>
<dbReference type="Pfam" id="PF00069">
    <property type="entry name" value="Pkinase"/>
    <property type="match status" value="1"/>
</dbReference>
<dbReference type="PANTHER" id="PTHR45832:SF22">
    <property type="entry name" value="SERINE_THREONINE-PROTEIN KINASE SAMKA-RELATED"/>
    <property type="match status" value="1"/>
</dbReference>
<gene>
    <name evidence="6" type="ORF">OSB1V03_LOCUS21359</name>
</gene>
<evidence type="ECO:0000313" key="7">
    <source>
        <dbReference type="Proteomes" id="UP000759131"/>
    </source>
</evidence>
<dbReference type="SUPFAM" id="SSF56112">
    <property type="entry name" value="Protein kinase-like (PK-like)"/>
    <property type="match status" value="1"/>
</dbReference>
<dbReference type="InterPro" id="IPR051931">
    <property type="entry name" value="PAK3-like"/>
</dbReference>
<protein>
    <recommendedName>
        <fullName evidence="2">non-specific serine/threonine protein kinase</fullName>
        <ecNumber evidence="2">2.7.11.1</ecNumber>
    </recommendedName>
</protein>
<feature type="non-terminal residue" evidence="6">
    <location>
        <position position="102"/>
    </location>
</feature>
<dbReference type="GO" id="GO:0005524">
    <property type="term" value="F:ATP binding"/>
    <property type="evidence" value="ECO:0007669"/>
    <property type="project" value="UniProtKB-KW"/>
</dbReference>
<dbReference type="InterPro" id="IPR008271">
    <property type="entry name" value="Ser/Thr_kinase_AS"/>
</dbReference>
<evidence type="ECO:0000256" key="3">
    <source>
        <dbReference type="ARBA" id="ARBA00022741"/>
    </source>
</evidence>
<dbReference type="PROSITE" id="PS00108">
    <property type="entry name" value="PROTEIN_KINASE_ST"/>
    <property type="match status" value="1"/>
</dbReference>
<keyword evidence="7" id="KW-1185">Reference proteome</keyword>
<evidence type="ECO:0000313" key="6">
    <source>
        <dbReference type="EMBL" id="CAD7647260.1"/>
    </source>
</evidence>
<reference evidence="6" key="1">
    <citation type="submission" date="2020-11" db="EMBL/GenBank/DDBJ databases">
        <authorList>
            <person name="Tran Van P."/>
        </authorList>
    </citation>
    <scope>NUCLEOTIDE SEQUENCE</scope>
</reference>
<dbReference type="Gene3D" id="1.10.510.10">
    <property type="entry name" value="Transferase(Phosphotransferase) domain 1"/>
    <property type="match status" value="1"/>
</dbReference>
<sequence length="102" mass="11264">MEILEGGALTDVVTETVMRESQMAAICKETLKAVAFLHSKGIIHRDIKSDNVLLGMDGSVKVTDFGFCAQISPDEKRQTMVGTPYWMAPEVVSRKQYGNKVD</sequence>
<keyword evidence="3" id="KW-0547">Nucleotide-binding</keyword>
<accession>A0A7R9LSS4</accession>
<dbReference type="OrthoDB" id="1022360at2759"/>
<evidence type="ECO:0000256" key="1">
    <source>
        <dbReference type="ARBA" id="ARBA00008874"/>
    </source>
</evidence>
<dbReference type="InterPro" id="IPR000719">
    <property type="entry name" value="Prot_kinase_dom"/>
</dbReference>
<dbReference type="SMART" id="SM00220">
    <property type="entry name" value="S_TKc"/>
    <property type="match status" value="1"/>
</dbReference>
<dbReference type="AlphaFoldDB" id="A0A7R9LSS4"/>
<dbReference type="GO" id="GO:0004674">
    <property type="term" value="F:protein serine/threonine kinase activity"/>
    <property type="evidence" value="ECO:0007669"/>
    <property type="project" value="UniProtKB-EC"/>
</dbReference>
<dbReference type="Proteomes" id="UP000759131">
    <property type="component" value="Unassembled WGS sequence"/>
</dbReference>
<feature type="domain" description="Protein kinase" evidence="5">
    <location>
        <begin position="1"/>
        <end position="102"/>
    </location>
</feature>
<evidence type="ECO:0000256" key="2">
    <source>
        <dbReference type="ARBA" id="ARBA00012513"/>
    </source>
</evidence>
<organism evidence="6">
    <name type="scientific">Medioppia subpectinata</name>
    <dbReference type="NCBI Taxonomy" id="1979941"/>
    <lineage>
        <taxon>Eukaryota</taxon>
        <taxon>Metazoa</taxon>
        <taxon>Ecdysozoa</taxon>
        <taxon>Arthropoda</taxon>
        <taxon>Chelicerata</taxon>
        <taxon>Arachnida</taxon>
        <taxon>Acari</taxon>
        <taxon>Acariformes</taxon>
        <taxon>Sarcoptiformes</taxon>
        <taxon>Oribatida</taxon>
        <taxon>Brachypylina</taxon>
        <taxon>Oppioidea</taxon>
        <taxon>Oppiidae</taxon>
        <taxon>Medioppia</taxon>
    </lineage>
</organism>
<dbReference type="EMBL" id="CAJPIZ010039299">
    <property type="protein sequence ID" value="CAG2121413.1"/>
    <property type="molecule type" value="Genomic_DNA"/>
</dbReference>
<name>A0A7R9LSS4_9ACAR</name>
<keyword evidence="4" id="KW-0067">ATP-binding</keyword>
<dbReference type="EC" id="2.7.11.1" evidence="2"/>
<evidence type="ECO:0000256" key="4">
    <source>
        <dbReference type="ARBA" id="ARBA00022840"/>
    </source>
</evidence>
<dbReference type="PANTHER" id="PTHR45832">
    <property type="entry name" value="SERINE/THREONINE-PROTEIN KINASE SAMKA-RELATED-RELATED"/>
    <property type="match status" value="1"/>
</dbReference>
<dbReference type="EMBL" id="OC893874">
    <property type="protein sequence ID" value="CAD7647260.1"/>
    <property type="molecule type" value="Genomic_DNA"/>
</dbReference>
<evidence type="ECO:0000259" key="5">
    <source>
        <dbReference type="PROSITE" id="PS50011"/>
    </source>
</evidence>
<dbReference type="PROSITE" id="PS50011">
    <property type="entry name" value="PROTEIN_KINASE_DOM"/>
    <property type="match status" value="1"/>
</dbReference>
<proteinExistence type="inferred from homology"/>
<comment type="similarity">
    <text evidence="1">Belongs to the protein kinase superfamily. STE Ser/Thr protein kinase family. STE20 subfamily.</text>
</comment>